<dbReference type="PROSITE" id="PS50011">
    <property type="entry name" value="PROTEIN_KINASE_DOM"/>
    <property type="match status" value="1"/>
</dbReference>
<dbReference type="EMBL" id="MU150300">
    <property type="protein sequence ID" value="KAF9460306.1"/>
    <property type="molecule type" value="Genomic_DNA"/>
</dbReference>
<dbReference type="AlphaFoldDB" id="A0A9P5Y2V4"/>
<evidence type="ECO:0000313" key="3">
    <source>
        <dbReference type="Proteomes" id="UP000807353"/>
    </source>
</evidence>
<dbReference type="InterPro" id="IPR011009">
    <property type="entry name" value="Kinase-like_dom_sf"/>
</dbReference>
<name>A0A9P5Y2V4_9AGAR</name>
<keyword evidence="2" id="KW-0808">Transferase</keyword>
<dbReference type="Gene3D" id="1.10.510.10">
    <property type="entry name" value="Transferase(Phosphotransferase) domain 1"/>
    <property type="match status" value="1"/>
</dbReference>
<dbReference type="OrthoDB" id="346907at2759"/>
<dbReference type="PANTHER" id="PTHR44329">
    <property type="entry name" value="SERINE/THREONINE-PROTEIN KINASE TNNI3K-RELATED"/>
    <property type="match status" value="1"/>
</dbReference>
<gene>
    <name evidence="2" type="ORF">BDZ94DRAFT_1169955</name>
</gene>
<dbReference type="GO" id="GO:0004674">
    <property type="term" value="F:protein serine/threonine kinase activity"/>
    <property type="evidence" value="ECO:0007669"/>
    <property type="project" value="TreeGrafter"/>
</dbReference>
<dbReference type="Proteomes" id="UP000807353">
    <property type="component" value="Unassembled WGS sequence"/>
</dbReference>
<dbReference type="SUPFAM" id="SSF56112">
    <property type="entry name" value="Protein kinase-like (PK-like)"/>
    <property type="match status" value="1"/>
</dbReference>
<dbReference type="InterPro" id="IPR001245">
    <property type="entry name" value="Ser-Thr/Tyr_kinase_cat_dom"/>
</dbReference>
<keyword evidence="3" id="KW-1185">Reference proteome</keyword>
<dbReference type="PROSITE" id="PS00108">
    <property type="entry name" value="PROTEIN_KINASE_ST"/>
    <property type="match status" value="1"/>
</dbReference>
<dbReference type="PIRSF" id="PIRSF000654">
    <property type="entry name" value="Integrin-linked_kinase"/>
    <property type="match status" value="1"/>
</dbReference>
<dbReference type="InterPro" id="IPR000719">
    <property type="entry name" value="Prot_kinase_dom"/>
</dbReference>
<comment type="caution">
    <text evidence="2">The sequence shown here is derived from an EMBL/GenBank/DDBJ whole genome shotgun (WGS) entry which is preliminary data.</text>
</comment>
<evidence type="ECO:0000259" key="1">
    <source>
        <dbReference type="PROSITE" id="PS50011"/>
    </source>
</evidence>
<keyword evidence="2" id="KW-0418">Kinase</keyword>
<dbReference type="InterPro" id="IPR008271">
    <property type="entry name" value="Ser/Thr_kinase_AS"/>
</dbReference>
<organism evidence="2 3">
    <name type="scientific">Collybia nuda</name>
    <dbReference type="NCBI Taxonomy" id="64659"/>
    <lineage>
        <taxon>Eukaryota</taxon>
        <taxon>Fungi</taxon>
        <taxon>Dikarya</taxon>
        <taxon>Basidiomycota</taxon>
        <taxon>Agaricomycotina</taxon>
        <taxon>Agaricomycetes</taxon>
        <taxon>Agaricomycetidae</taxon>
        <taxon>Agaricales</taxon>
        <taxon>Tricholomatineae</taxon>
        <taxon>Clitocybaceae</taxon>
        <taxon>Collybia</taxon>
    </lineage>
</organism>
<dbReference type="Pfam" id="PF07714">
    <property type="entry name" value="PK_Tyr_Ser-Thr"/>
    <property type="match status" value="1"/>
</dbReference>
<dbReference type="InterPro" id="IPR051681">
    <property type="entry name" value="Ser/Thr_Kinases-Pseudokinases"/>
</dbReference>
<reference evidence="2" key="1">
    <citation type="submission" date="2020-11" db="EMBL/GenBank/DDBJ databases">
        <authorList>
            <consortium name="DOE Joint Genome Institute"/>
            <person name="Ahrendt S."/>
            <person name="Riley R."/>
            <person name="Andreopoulos W."/>
            <person name="Labutti K."/>
            <person name="Pangilinan J."/>
            <person name="Ruiz-Duenas F.J."/>
            <person name="Barrasa J.M."/>
            <person name="Sanchez-Garcia M."/>
            <person name="Camarero S."/>
            <person name="Miyauchi S."/>
            <person name="Serrano A."/>
            <person name="Linde D."/>
            <person name="Babiker R."/>
            <person name="Drula E."/>
            <person name="Ayuso-Fernandez I."/>
            <person name="Pacheco R."/>
            <person name="Padilla G."/>
            <person name="Ferreira P."/>
            <person name="Barriuso J."/>
            <person name="Kellner H."/>
            <person name="Castanera R."/>
            <person name="Alfaro M."/>
            <person name="Ramirez L."/>
            <person name="Pisabarro A.G."/>
            <person name="Kuo A."/>
            <person name="Tritt A."/>
            <person name="Lipzen A."/>
            <person name="He G."/>
            <person name="Yan M."/>
            <person name="Ng V."/>
            <person name="Cullen D."/>
            <person name="Martin F."/>
            <person name="Rosso M.-N."/>
            <person name="Henrissat B."/>
            <person name="Hibbett D."/>
            <person name="Martinez A.T."/>
            <person name="Grigoriev I.V."/>
        </authorList>
    </citation>
    <scope>NUCLEOTIDE SEQUENCE</scope>
    <source>
        <strain evidence="2">CBS 247.69</strain>
    </source>
</reference>
<dbReference type="PANTHER" id="PTHR44329:SF261">
    <property type="entry name" value="ZINC FINGER CONTAINING PROTEIN KINASE-RELATED"/>
    <property type="match status" value="1"/>
</dbReference>
<dbReference type="GO" id="GO:0005524">
    <property type="term" value="F:ATP binding"/>
    <property type="evidence" value="ECO:0007669"/>
    <property type="project" value="InterPro"/>
</dbReference>
<protein>
    <submittedName>
        <fullName evidence="2">Kinase-like domain-containing protein</fullName>
    </submittedName>
</protein>
<sequence length="239" mass="26465">MSNRCCNDTCRGQRLSHEVKILIRLGHPNVVALLGTAFVFGEERVIVLPWYKNGTVVTYAQTRSVSCRLCLICAGMGYLHNLEPPVVHGDLKGENILVDDDGHAVISDFGLSNEILDTAQNTVGGSLRWIAPELLFDVDREGEDKGGCENLTPSNASDVWAFGCTVYEILIGRLPYHSRQFDWAIIQDIMRGVGPLRPDDMLIHESIELSSLLEACWSLQPCDRPTMAEIAPRLSDVTL</sequence>
<proteinExistence type="predicted"/>
<evidence type="ECO:0000313" key="2">
    <source>
        <dbReference type="EMBL" id="KAF9460306.1"/>
    </source>
</evidence>
<dbReference type="SMART" id="SM00220">
    <property type="entry name" value="S_TKc"/>
    <property type="match status" value="1"/>
</dbReference>
<feature type="domain" description="Protein kinase" evidence="1">
    <location>
        <begin position="1"/>
        <end position="234"/>
    </location>
</feature>
<accession>A0A9P5Y2V4</accession>